<keyword evidence="1" id="KW-0378">Hydrolase</keyword>
<dbReference type="Proteomes" id="UP000182149">
    <property type="component" value="Unassembled WGS sequence"/>
</dbReference>
<evidence type="ECO:0000259" key="2">
    <source>
        <dbReference type="Pfam" id="PF00149"/>
    </source>
</evidence>
<gene>
    <name evidence="3" type="ORF">RU93_GL000712</name>
</gene>
<comment type="caution">
    <text evidence="3">The sequence shown here is derived from an EMBL/GenBank/DDBJ whole genome shotgun (WGS) entry which is preliminary data.</text>
</comment>
<dbReference type="PANTHER" id="PTHR30337">
    <property type="entry name" value="COMPONENT OF ATP-DEPENDENT DSDNA EXONUCLEASE"/>
    <property type="match status" value="1"/>
</dbReference>
<dbReference type="OrthoDB" id="9773856at2"/>
<feature type="domain" description="Calcineurin-like phosphoesterase" evidence="2">
    <location>
        <begin position="2"/>
        <end position="194"/>
    </location>
</feature>
<evidence type="ECO:0000313" key="4">
    <source>
        <dbReference type="Proteomes" id="UP000182149"/>
    </source>
</evidence>
<evidence type="ECO:0000313" key="3">
    <source>
        <dbReference type="EMBL" id="OJG09552.1"/>
    </source>
</evidence>
<dbReference type="InterPro" id="IPR014576">
    <property type="entry name" value="Pesterase_YhaO"/>
</dbReference>
<dbReference type="EMBL" id="JXKD01000015">
    <property type="protein sequence ID" value="OJG09552.1"/>
    <property type="molecule type" value="Genomic_DNA"/>
</dbReference>
<organism evidence="3 4">
    <name type="scientific">Enterococcus aquimarinus</name>
    <dbReference type="NCBI Taxonomy" id="328396"/>
    <lineage>
        <taxon>Bacteria</taxon>
        <taxon>Bacillati</taxon>
        <taxon>Bacillota</taxon>
        <taxon>Bacilli</taxon>
        <taxon>Lactobacillales</taxon>
        <taxon>Enterococcaceae</taxon>
        <taxon>Enterococcus</taxon>
    </lineage>
</organism>
<dbReference type="GO" id="GO:0016787">
    <property type="term" value="F:hydrolase activity"/>
    <property type="evidence" value="ECO:0007669"/>
    <property type="project" value="UniProtKB-KW"/>
</dbReference>
<protein>
    <recommendedName>
        <fullName evidence="2">Calcineurin-like phosphoesterase domain-containing protein</fullName>
    </recommendedName>
</protein>
<dbReference type="PANTHER" id="PTHR30337:SF7">
    <property type="entry name" value="PHOSPHOESTERASE"/>
    <property type="match status" value="1"/>
</dbReference>
<sequence>MLRFIHCADLHLDRSFEGLYLMNESVDELLEINEKVLESIVSVAIQEAVDFVLLVGDTFHQNRPSLKTQHQFFTQMSRLEVAHIPIYLSFGNHDYYEEARYWFDFPKNVHLFTEETVQTITGETKQGVSYCISGFSYQKPWLDESKVAQFPRRQGTYHIGMYHGDPQGEHYAPFVVQEMKQKGYDYWALGHIHVATALSTQPPIIYPGTPQGHTQKEKETPGILLVTLTQGEATWEAIPVHQLSWQEITLSLAGVSNQRMALEKIQRLFTVSQKALIRLVLSETADLPKNWLNAKEKKELIAYLNHELQLQGFAQRIYQMEEIQVVFEQQVQLNASPALKRALFQQYQDADVFREVMAELLQHPIASKVMKMEAFQQGVFEVASKEIEQEYVWKGSDNETDSSRD</sequence>
<evidence type="ECO:0000256" key="1">
    <source>
        <dbReference type="ARBA" id="ARBA00022801"/>
    </source>
</evidence>
<dbReference type="SUPFAM" id="SSF56300">
    <property type="entry name" value="Metallo-dependent phosphatases"/>
    <property type="match status" value="1"/>
</dbReference>
<dbReference type="AlphaFoldDB" id="A0A1L8QPX0"/>
<accession>A0A1L8QPX0</accession>
<dbReference type="InterPro" id="IPR050535">
    <property type="entry name" value="DNA_Repair-Maintenance_Comp"/>
</dbReference>
<dbReference type="InterPro" id="IPR041796">
    <property type="entry name" value="Mre11_N"/>
</dbReference>
<keyword evidence="4" id="KW-1185">Reference proteome</keyword>
<dbReference type="InterPro" id="IPR029052">
    <property type="entry name" value="Metallo-depent_PP-like"/>
</dbReference>
<dbReference type="STRING" id="328396.RU93_GL000712"/>
<dbReference type="CDD" id="cd00840">
    <property type="entry name" value="MPP_Mre11_N"/>
    <property type="match status" value="1"/>
</dbReference>
<dbReference type="InterPro" id="IPR004843">
    <property type="entry name" value="Calcineurin-like_PHP"/>
</dbReference>
<dbReference type="Pfam" id="PF00149">
    <property type="entry name" value="Metallophos"/>
    <property type="match status" value="1"/>
</dbReference>
<dbReference type="Gene3D" id="3.60.21.10">
    <property type="match status" value="1"/>
</dbReference>
<dbReference type="RefSeq" id="WP_071875410.1">
    <property type="nucleotide sequence ID" value="NZ_JBHSHF010000005.1"/>
</dbReference>
<dbReference type="PIRSF" id="PIRSF033091">
    <property type="entry name" value="Pesterase_YhaO"/>
    <property type="match status" value="1"/>
</dbReference>
<proteinExistence type="predicted"/>
<name>A0A1L8QPX0_9ENTE</name>
<reference evidence="3 4" key="1">
    <citation type="submission" date="2014-12" db="EMBL/GenBank/DDBJ databases">
        <title>Draft genome sequences of 29 type strains of Enterococci.</title>
        <authorList>
            <person name="Zhong Z."/>
            <person name="Sun Z."/>
            <person name="Liu W."/>
            <person name="Zhang W."/>
            <person name="Zhang H."/>
        </authorList>
    </citation>
    <scope>NUCLEOTIDE SEQUENCE [LARGE SCALE GENOMIC DNA]</scope>
    <source>
        <strain evidence="3 4">DSM 17690</strain>
    </source>
</reference>